<proteinExistence type="predicted"/>
<protein>
    <submittedName>
        <fullName evidence="2">Uncharacterized protein</fullName>
    </submittedName>
</protein>
<sequence length="847" mass="95223">MIRRKERAPIGSRKTHPGLGLEGIIGRATGTVACHGKTDKGIQVCLGDIYDVNDTQIHVDGSSDDCVVTLSSLQSTSNLLNEYSTLSSDSGSTGNRAPCTTPEPATLKHIIDLSVMDRHIEKLAMTGHQKGEVMSPHELYSRSNPGLCGQGIDYTDPRSWYDSKEAKKLMHSFVRKYNSQLTKPGYSDQRALAKFIVDLPQNLADSDDLARYSSLVEVQPPRYGNRTVRKSNQNDQPEGPQMLHVNNLPSTPPTKSGEVPSNGDHLYTAQTSQFRQDDPNIRDLPNQLNGKEIENLGNNTTAAQNGNRIQMIDESSLQKIGDHMQLKLERKLHIPLPPIFLPKVSTDEMTAHEREIYSEKSWEGKKHLPGTHTDVCFLDHKRKFQDLRLPQHETDVKQGEMYKETYLLRQKSLLKLKTFSEEQLSKARSKYRKTLLRKLDDGRARGIGKVNALHKDWYSDLESSRRAKFTSDVLSIVNSTSNSSCDPIMAQSRSYDEDRRNVTRQDDHGNLVKEDQITQDGSDRAAVPWPYKRSGTKFLYKCPSDGFLNRTLNEIKREKTAVINLDLNGDEPAKRRTKNHDTGSVSNSLQRFLLSRGCPTRSEKLKSKVGPDASTREHQAALSNVQEAQQSTGQTACSGKQRRGYLRKFKRIQVFGESRRPETSHKGKIRWEEPNASRVLPVLRPPENYKMDLNPQGDLWQDVDVVDRSNRPRVTTEHTTVGKTTILIDAPVSGYRKWHRGQVTRPLRIEVTFGKGNRGKPDNKATVVQNETRKEAKREKSDANEEMDTGDDRKDQDTGDRERPKSGSPPSPIAAAPDDLLQADITEAADIHQDGGSESADKKEDVD</sequence>
<evidence type="ECO:0000256" key="1">
    <source>
        <dbReference type="SAM" id="MobiDB-lite"/>
    </source>
</evidence>
<feature type="compositionally biased region" description="Basic and acidic residues" evidence="1">
    <location>
        <begin position="790"/>
        <end position="805"/>
    </location>
</feature>
<feature type="region of interest" description="Disordered" evidence="1">
    <location>
        <begin position="752"/>
        <end position="847"/>
    </location>
</feature>
<feature type="compositionally biased region" description="Basic and acidic residues" evidence="1">
    <location>
        <begin position="771"/>
        <end position="783"/>
    </location>
</feature>
<keyword evidence="3" id="KW-1185">Reference proteome</keyword>
<evidence type="ECO:0000313" key="3">
    <source>
        <dbReference type="Proteomes" id="UP001208570"/>
    </source>
</evidence>
<reference evidence="2" key="1">
    <citation type="journal article" date="2023" name="Mol. Biol. Evol.">
        <title>Third-Generation Sequencing Reveals the Adaptive Role of the Epigenome in Three Deep-Sea Polychaetes.</title>
        <authorList>
            <person name="Perez M."/>
            <person name="Aroh O."/>
            <person name="Sun Y."/>
            <person name="Lan Y."/>
            <person name="Juniper S.K."/>
            <person name="Young C.R."/>
            <person name="Angers B."/>
            <person name="Qian P.Y."/>
        </authorList>
    </citation>
    <scope>NUCLEOTIDE SEQUENCE</scope>
    <source>
        <strain evidence="2">P08H-3</strain>
    </source>
</reference>
<comment type="caution">
    <text evidence="2">The sequence shown here is derived from an EMBL/GenBank/DDBJ whole genome shotgun (WGS) entry which is preliminary data.</text>
</comment>
<gene>
    <name evidence="2" type="ORF">LSH36_272g04062</name>
</gene>
<feature type="region of interest" description="Disordered" evidence="1">
    <location>
        <begin position="488"/>
        <end position="528"/>
    </location>
</feature>
<feature type="compositionally biased region" description="Basic and acidic residues" evidence="1">
    <location>
        <begin position="494"/>
        <end position="516"/>
    </location>
</feature>
<accession>A0AAD9JKE6</accession>
<organism evidence="2 3">
    <name type="scientific">Paralvinella palmiformis</name>
    <dbReference type="NCBI Taxonomy" id="53620"/>
    <lineage>
        <taxon>Eukaryota</taxon>
        <taxon>Metazoa</taxon>
        <taxon>Spiralia</taxon>
        <taxon>Lophotrochozoa</taxon>
        <taxon>Annelida</taxon>
        <taxon>Polychaeta</taxon>
        <taxon>Sedentaria</taxon>
        <taxon>Canalipalpata</taxon>
        <taxon>Terebellida</taxon>
        <taxon>Terebelliformia</taxon>
        <taxon>Alvinellidae</taxon>
        <taxon>Paralvinella</taxon>
    </lineage>
</organism>
<evidence type="ECO:0000313" key="2">
    <source>
        <dbReference type="EMBL" id="KAK2154277.1"/>
    </source>
</evidence>
<feature type="compositionally biased region" description="Basic and acidic residues" evidence="1">
    <location>
        <begin position="829"/>
        <end position="847"/>
    </location>
</feature>
<dbReference type="Proteomes" id="UP001208570">
    <property type="component" value="Unassembled WGS sequence"/>
</dbReference>
<feature type="region of interest" description="Disordered" evidence="1">
    <location>
        <begin position="220"/>
        <end position="265"/>
    </location>
</feature>
<name>A0AAD9JKE6_9ANNE</name>
<dbReference type="EMBL" id="JAODUP010000272">
    <property type="protein sequence ID" value="KAK2154277.1"/>
    <property type="molecule type" value="Genomic_DNA"/>
</dbReference>
<dbReference type="AlphaFoldDB" id="A0AAD9JKE6"/>